<comment type="catalytic activity">
    <reaction evidence="1 5">
        <text>S-ubiquitinyl-[E2 ubiquitin-conjugating enzyme]-L-cysteine + [acceptor protein]-L-lysine = [E2 ubiquitin-conjugating enzyme]-L-cysteine + N(6)-ubiquitinyl-[acceptor protein]-L-lysine.</text>
        <dbReference type="EC" id="2.3.2.27"/>
    </reaction>
</comment>
<dbReference type="Pfam" id="PF04564">
    <property type="entry name" value="U-box"/>
    <property type="match status" value="1"/>
</dbReference>
<evidence type="ECO:0000256" key="1">
    <source>
        <dbReference type="ARBA" id="ARBA00000900"/>
    </source>
</evidence>
<reference evidence="7 8" key="1">
    <citation type="submission" date="2023-12" db="EMBL/GenBank/DDBJ databases">
        <title>A high-quality genome assembly for Dillenia turbinata (Dilleniales).</title>
        <authorList>
            <person name="Chanderbali A."/>
        </authorList>
    </citation>
    <scope>NUCLEOTIDE SEQUENCE [LARGE SCALE GENOMIC DNA]</scope>
    <source>
        <strain evidence="7">LSX21</strain>
        <tissue evidence="7">Leaf</tissue>
    </source>
</reference>
<dbReference type="EMBL" id="JBAMMX010000003">
    <property type="protein sequence ID" value="KAK6944125.1"/>
    <property type="molecule type" value="Genomic_DNA"/>
</dbReference>
<dbReference type="InterPro" id="IPR045185">
    <property type="entry name" value="PUB22/23/24-like"/>
</dbReference>
<accession>A0AAN8W2G9</accession>
<comment type="pathway">
    <text evidence="2 5">Protein modification; protein ubiquitination.</text>
</comment>
<dbReference type="InterPro" id="IPR045210">
    <property type="entry name" value="RING-Ubox_PUB"/>
</dbReference>
<dbReference type="PROSITE" id="PS51698">
    <property type="entry name" value="U_BOX"/>
    <property type="match status" value="1"/>
</dbReference>
<dbReference type="InterPro" id="IPR003613">
    <property type="entry name" value="Ubox_domain"/>
</dbReference>
<evidence type="ECO:0000256" key="2">
    <source>
        <dbReference type="ARBA" id="ARBA00004906"/>
    </source>
</evidence>
<feature type="domain" description="U-box" evidence="6">
    <location>
        <begin position="5"/>
        <end position="80"/>
    </location>
</feature>
<dbReference type="InterPro" id="IPR011989">
    <property type="entry name" value="ARM-like"/>
</dbReference>
<dbReference type="PANTHER" id="PTHR22849:SF132">
    <property type="entry name" value="E3 UBIQUITIN-PROTEIN LIGASE PUB23"/>
    <property type="match status" value="1"/>
</dbReference>
<dbReference type="EC" id="2.3.2.27" evidence="5"/>
<dbReference type="GO" id="GO:0006952">
    <property type="term" value="P:defense response"/>
    <property type="evidence" value="ECO:0007669"/>
    <property type="project" value="UniProtKB-ARBA"/>
</dbReference>
<dbReference type="GO" id="GO:0061630">
    <property type="term" value="F:ubiquitin protein ligase activity"/>
    <property type="evidence" value="ECO:0007669"/>
    <property type="project" value="UniProtKB-UniRule"/>
</dbReference>
<keyword evidence="4 5" id="KW-0833">Ubl conjugation pathway</keyword>
<dbReference type="AlphaFoldDB" id="A0AAN8W2G9"/>
<dbReference type="SMART" id="SM00504">
    <property type="entry name" value="Ubox"/>
    <property type="match status" value="1"/>
</dbReference>
<evidence type="ECO:0000256" key="5">
    <source>
        <dbReference type="RuleBase" id="RU369093"/>
    </source>
</evidence>
<keyword evidence="8" id="KW-1185">Reference proteome</keyword>
<dbReference type="Gene3D" id="3.30.40.10">
    <property type="entry name" value="Zinc/RING finger domain, C3HC4 (zinc finger)"/>
    <property type="match status" value="1"/>
</dbReference>
<dbReference type="InterPro" id="IPR013083">
    <property type="entry name" value="Znf_RING/FYVE/PHD"/>
</dbReference>
<dbReference type="CDD" id="cd16664">
    <property type="entry name" value="RING-Ubox_PUB"/>
    <property type="match status" value="1"/>
</dbReference>
<dbReference type="InterPro" id="IPR058678">
    <property type="entry name" value="ARM_PUB"/>
</dbReference>
<proteinExistence type="predicted"/>
<comment type="function">
    <text evidence="5">Functions as an E3 ubiquitin ligase.</text>
</comment>
<dbReference type="SUPFAM" id="SSF48371">
    <property type="entry name" value="ARM repeat"/>
    <property type="match status" value="1"/>
</dbReference>
<dbReference type="Pfam" id="PF25598">
    <property type="entry name" value="ARM_PUB"/>
    <property type="match status" value="1"/>
</dbReference>
<evidence type="ECO:0000313" key="8">
    <source>
        <dbReference type="Proteomes" id="UP001370490"/>
    </source>
</evidence>
<dbReference type="PANTHER" id="PTHR22849">
    <property type="entry name" value="WDSAM1 PROTEIN"/>
    <property type="match status" value="1"/>
</dbReference>
<comment type="caution">
    <text evidence="7">The sequence shown here is derived from an EMBL/GenBank/DDBJ whole genome shotgun (WGS) entry which is preliminary data.</text>
</comment>
<dbReference type="GO" id="GO:0016567">
    <property type="term" value="P:protein ubiquitination"/>
    <property type="evidence" value="ECO:0007669"/>
    <property type="project" value="UniProtKB-UniRule"/>
</dbReference>
<evidence type="ECO:0000313" key="7">
    <source>
        <dbReference type="EMBL" id="KAK6944125.1"/>
    </source>
</evidence>
<dbReference type="FunFam" id="3.30.40.10:FF:000437">
    <property type="entry name" value="RING-type E3 ubiquitin transferase"/>
    <property type="match status" value="1"/>
</dbReference>
<dbReference type="SUPFAM" id="SSF57850">
    <property type="entry name" value="RING/U-box"/>
    <property type="match status" value="1"/>
</dbReference>
<evidence type="ECO:0000259" key="6">
    <source>
        <dbReference type="PROSITE" id="PS51698"/>
    </source>
</evidence>
<name>A0AAN8W2G9_9MAGN</name>
<dbReference type="Gene3D" id="1.25.10.10">
    <property type="entry name" value="Leucine-rich Repeat Variant"/>
    <property type="match status" value="1"/>
</dbReference>
<gene>
    <name evidence="7" type="ORF">RJ641_025227</name>
</gene>
<keyword evidence="3 5" id="KW-0808">Transferase</keyword>
<evidence type="ECO:0000256" key="3">
    <source>
        <dbReference type="ARBA" id="ARBA00022679"/>
    </source>
</evidence>
<evidence type="ECO:0000256" key="4">
    <source>
        <dbReference type="ARBA" id="ARBA00022786"/>
    </source>
</evidence>
<sequence length="410" mass="46005">MEEIDVPPYFLCPISLEIMRDPVTVWTGITYDRENIEKWIFSSKNNTCPVTKQALSDCDLTPNHTLRRLIQSWCTLHASYGVERFPTPKPAITKSEISKILKEIKSPNLQLKSLQTLKSIANQSETNKRCIVTAGAIETLTSIMVNSTQQESSLEEFNQEHNKVTGEALSLLNNLHISKESLKQLLSNVKFLDSLIIILQRGSYESRAYTVMLLKSMFEEADPAQIMILNSELFIELAQMLRDQISYQATKATLLVLIQICRWGRNKIKAVEAGLVNILVESLLYTSEKRPCEMMLTVLDQLCGCAEGRAELLSHGAGMAVVSKKILRVSQVASERALRILFWISKFSATPAVLQDMLQFGVVAKLCLVLQVECGGNKTAEKAKEILKLHARVWKNSPCVPTNLLVSYPC</sequence>
<organism evidence="7 8">
    <name type="scientific">Dillenia turbinata</name>
    <dbReference type="NCBI Taxonomy" id="194707"/>
    <lineage>
        <taxon>Eukaryota</taxon>
        <taxon>Viridiplantae</taxon>
        <taxon>Streptophyta</taxon>
        <taxon>Embryophyta</taxon>
        <taxon>Tracheophyta</taxon>
        <taxon>Spermatophyta</taxon>
        <taxon>Magnoliopsida</taxon>
        <taxon>eudicotyledons</taxon>
        <taxon>Gunneridae</taxon>
        <taxon>Pentapetalae</taxon>
        <taxon>Dilleniales</taxon>
        <taxon>Dilleniaceae</taxon>
        <taxon>Dillenia</taxon>
    </lineage>
</organism>
<dbReference type="InterPro" id="IPR016024">
    <property type="entry name" value="ARM-type_fold"/>
</dbReference>
<dbReference type="Proteomes" id="UP001370490">
    <property type="component" value="Unassembled WGS sequence"/>
</dbReference>
<protein>
    <recommendedName>
        <fullName evidence="5 6">U-box domain-containing protein</fullName>
        <ecNumber evidence="5">2.3.2.27</ecNumber>
    </recommendedName>
    <alternativeName>
        <fullName evidence="5">RING-type E3 ubiquitin transferase PUB</fullName>
    </alternativeName>
</protein>